<evidence type="ECO:0000259" key="18">
    <source>
        <dbReference type="PROSITE" id="PS51698"/>
    </source>
</evidence>
<keyword evidence="17" id="KW-0175">Coiled coil</keyword>
<evidence type="ECO:0000256" key="16">
    <source>
        <dbReference type="RuleBase" id="RU367101"/>
    </source>
</evidence>
<dbReference type="InterPro" id="IPR003613">
    <property type="entry name" value="Ubox_domain"/>
</dbReference>
<keyword evidence="5 16" id="KW-0507">mRNA processing</keyword>
<dbReference type="EC" id="2.3.2.27" evidence="16"/>
<dbReference type="AlphaFoldDB" id="A0A8E2JSU6"/>
<dbReference type="Gene3D" id="3.30.40.10">
    <property type="entry name" value="Zinc/RING finger domain, C3HC4 (zinc finger)"/>
    <property type="match status" value="1"/>
</dbReference>
<dbReference type="Proteomes" id="UP000250140">
    <property type="component" value="Unassembled WGS sequence"/>
</dbReference>
<evidence type="ECO:0000256" key="10">
    <source>
        <dbReference type="ARBA" id="ARBA00022786"/>
    </source>
</evidence>
<keyword evidence="10 16" id="KW-0833">Ubl conjugation pathway</keyword>
<evidence type="ECO:0000256" key="6">
    <source>
        <dbReference type="ARBA" id="ARBA00022679"/>
    </source>
</evidence>
<dbReference type="GO" id="GO:0070534">
    <property type="term" value="P:protein K63-linked ubiquitination"/>
    <property type="evidence" value="ECO:0007669"/>
    <property type="project" value="UniProtKB-UniRule"/>
</dbReference>
<dbReference type="Gene3D" id="2.130.10.10">
    <property type="entry name" value="YVTN repeat-like/Quinoprotein amine dehydrogenase"/>
    <property type="match status" value="1"/>
</dbReference>
<dbReference type="GO" id="GO:0006281">
    <property type="term" value="P:DNA repair"/>
    <property type="evidence" value="ECO:0007669"/>
    <property type="project" value="UniProtKB-KW"/>
</dbReference>
<dbReference type="PROSITE" id="PS50082">
    <property type="entry name" value="WD_REPEATS_2"/>
    <property type="match status" value="2"/>
</dbReference>
<dbReference type="InterPro" id="IPR015943">
    <property type="entry name" value="WD40/YVTN_repeat-like_dom_sf"/>
</dbReference>
<evidence type="ECO:0000256" key="11">
    <source>
        <dbReference type="ARBA" id="ARBA00023110"/>
    </source>
</evidence>
<keyword evidence="11" id="KW-0697">Rotamase</keyword>
<keyword evidence="14 16" id="KW-0539">Nucleus</keyword>
<proteinExistence type="inferred from homology"/>
<evidence type="ECO:0000256" key="8">
    <source>
        <dbReference type="ARBA" id="ARBA00022737"/>
    </source>
</evidence>
<protein>
    <recommendedName>
        <fullName evidence="16">Pre-mRNA-processing factor 19</fullName>
        <ecNumber evidence="16">2.3.2.27</ecNumber>
    </recommendedName>
</protein>
<keyword evidence="13 16" id="KW-0234">DNA repair</keyword>
<keyword evidence="4 15" id="KW-0853">WD repeat</keyword>
<evidence type="ECO:0000256" key="3">
    <source>
        <dbReference type="ARBA" id="ARBA00006388"/>
    </source>
</evidence>
<dbReference type="GO" id="GO:0000974">
    <property type="term" value="C:Prp19 complex"/>
    <property type="evidence" value="ECO:0007669"/>
    <property type="project" value="UniProtKB-UniRule"/>
</dbReference>
<name>A0A8E2JSU6_9PEZI</name>
<comment type="subcellular location">
    <subcellularLocation>
        <location evidence="1 16">Nucleus</location>
    </subcellularLocation>
</comment>
<dbReference type="PANTHER" id="PTHR43995">
    <property type="entry name" value="PRE-MRNA-PROCESSING FACTOR 19"/>
    <property type="match status" value="1"/>
</dbReference>
<dbReference type="OrthoDB" id="687049at2759"/>
<dbReference type="Pfam" id="PF08606">
    <property type="entry name" value="Prp19"/>
    <property type="match status" value="1"/>
</dbReference>
<keyword evidence="8" id="KW-0677">Repeat</keyword>
<dbReference type="GO" id="GO:0000398">
    <property type="term" value="P:mRNA splicing, via spliceosome"/>
    <property type="evidence" value="ECO:0007669"/>
    <property type="project" value="InterPro"/>
</dbReference>
<comment type="subunit">
    <text evidence="16">Homotetramer.</text>
</comment>
<evidence type="ECO:0000256" key="12">
    <source>
        <dbReference type="ARBA" id="ARBA00023187"/>
    </source>
</evidence>
<dbReference type="Pfam" id="PF00400">
    <property type="entry name" value="WD40"/>
    <property type="match status" value="1"/>
</dbReference>
<dbReference type="InterPro" id="IPR036322">
    <property type="entry name" value="WD40_repeat_dom_sf"/>
</dbReference>
<reference evidence="19 20" key="1">
    <citation type="journal article" date="2016" name="Nat. Commun.">
        <title>Ectomycorrhizal ecology is imprinted in the genome of the dominant symbiotic fungus Cenococcum geophilum.</title>
        <authorList>
            <consortium name="DOE Joint Genome Institute"/>
            <person name="Peter M."/>
            <person name="Kohler A."/>
            <person name="Ohm R.A."/>
            <person name="Kuo A."/>
            <person name="Krutzmann J."/>
            <person name="Morin E."/>
            <person name="Arend M."/>
            <person name="Barry K.W."/>
            <person name="Binder M."/>
            <person name="Choi C."/>
            <person name="Clum A."/>
            <person name="Copeland A."/>
            <person name="Grisel N."/>
            <person name="Haridas S."/>
            <person name="Kipfer T."/>
            <person name="LaButti K."/>
            <person name="Lindquist E."/>
            <person name="Lipzen A."/>
            <person name="Maire R."/>
            <person name="Meier B."/>
            <person name="Mihaltcheva S."/>
            <person name="Molinier V."/>
            <person name="Murat C."/>
            <person name="Poggeler S."/>
            <person name="Quandt C.A."/>
            <person name="Sperisen C."/>
            <person name="Tritt A."/>
            <person name="Tisserant E."/>
            <person name="Crous P.W."/>
            <person name="Henrissat B."/>
            <person name="Nehls U."/>
            <person name="Egli S."/>
            <person name="Spatafora J.W."/>
            <person name="Grigoriev I.V."/>
            <person name="Martin F.M."/>
        </authorList>
    </citation>
    <scope>NUCLEOTIDE SEQUENCE [LARGE SCALE GENOMIC DNA]</scope>
    <source>
        <strain evidence="19 20">CBS 207.34</strain>
    </source>
</reference>
<organism evidence="19 20">
    <name type="scientific">Glonium stellatum</name>
    <dbReference type="NCBI Taxonomy" id="574774"/>
    <lineage>
        <taxon>Eukaryota</taxon>
        <taxon>Fungi</taxon>
        <taxon>Dikarya</taxon>
        <taxon>Ascomycota</taxon>
        <taxon>Pezizomycotina</taxon>
        <taxon>Dothideomycetes</taxon>
        <taxon>Pleosporomycetidae</taxon>
        <taxon>Gloniales</taxon>
        <taxon>Gloniaceae</taxon>
        <taxon>Glonium</taxon>
    </lineage>
</organism>
<evidence type="ECO:0000256" key="5">
    <source>
        <dbReference type="ARBA" id="ARBA00022664"/>
    </source>
</evidence>
<dbReference type="EMBL" id="KV749767">
    <property type="protein sequence ID" value="OCL07894.1"/>
    <property type="molecule type" value="Genomic_DNA"/>
</dbReference>
<dbReference type="InterPro" id="IPR055340">
    <property type="entry name" value="RING-Ubox_PRP19"/>
</dbReference>
<dbReference type="CDD" id="cd16656">
    <property type="entry name" value="RING-Ubox_PRP19"/>
    <property type="match status" value="1"/>
</dbReference>
<dbReference type="SUPFAM" id="SSF50978">
    <property type="entry name" value="WD40 repeat-like"/>
    <property type="match status" value="1"/>
</dbReference>
<evidence type="ECO:0000256" key="9">
    <source>
        <dbReference type="ARBA" id="ARBA00022763"/>
    </source>
</evidence>
<dbReference type="InterPro" id="IPR001680">
    <property type="entry name" value="WD40_rpt"/>
</dbReference>
<evidence type="ECO:0000313" key="20">
    <source>
        <dbReference type="Proteomes" id="UP000250140"/>
    </source>
</evidence>
<comment type="function">
    <text evidence="16">Ubiquitin-protein ligase which is mainly involved pre-mRNA splicing and DNA repair. Required for pre-mRNA splicing as component of the spliceosome.</text>
</comment>
<dbReference type="UniPathway" id="UPA00143"/>
<evidence type="ECO:0000256" key="4">
    <source>
        <dbReference type="ARBA" id="ARBA00022574"/>
    </source>
</evidence>
<evidence type="ECO:0000313" key="19">
    <source>
        <dbReference type="EMBL" id="OCL07894.1"/>
    </source>
</evidence>
<keyword evidence="6 16" id="KW-0808">Transferase</keyword>
<feature type="coiled-coil region" evidence="17">
    <location>
        <begin position="108"/>
        <end position="135"/>
    </location>
</feature>
<comment type="similarity">
    <text evidence="3 16">Belongs to the WD repeat PRP19 family.</text>
</comment>
<dbReference type="GO" id="GO:0003755">
    <property type="term" value="F:peptidyl-prolyl cis-trans isomerase activity"/>
    <property type="evidence" value="ECO:0007669"/>
    <property type="project" value="UniProtKB-KW"/>
</dbReference>
<dbReference type="GO" id="GO:0071006">
    <property type="term" value="C:U2-type catalytic step 1 spliceosome"/>
    <property type="evidence" value="ECO:0007669"/>
    <property type="project" value="TreeGrafter"/>
</dbReference>
<evidence type="ECO:0000256" key="1">
    <source>
        <dbReference type="ARBA" id="ARBA00004123"/>
    </source>
</evidence>
<evidence type="ECO:0000256" key="14">
    <source>
        <dbReference type="ARBA" id="ARBA00023242"/>
    </source>
</evidence>
<keyword evidence="12 16" id="KW-0508">mRNA splicing</keyword>
<evidence type="ECO:0000256" key="13">
    <source>
        <dbReference type="ARBA" id="ARBA00023204"/>
    </source>
</evidence>
<dbReference type="Pfam" id="PF12894">
    <property type="entry name" value="ANAPC4_WD40"/>
    <property type="match status" value="1"/>
</dbReference>
<dbReference type="GO" id="GO:0005737">
    <property type="term" value="C:cytoplasm"/>
    <property type="evidence" value="ECO:0007669"/>
    <property type="project" value="TreeGrafter"/>
</dbReference>
<evidence type="ECO:0000256" key="17">
    <source>
        <dbReference type="SAM" id="Coils"/>
    </source>
</evidence>
<dbReference type="GO" id="GO:0061630">
    <property type="term" value="F:ubiquitin protein ligase activity"/>
    <property type="evidence" value="ECO:0007669"/>
    <property type="project" value="UniProtKB-UniRule"/>
</dbReference>
<evidence type="ECO:0000256" key="2">
    <source>
        <dbReference type="ARBA" id="ARBA00004906"/>
    </source>
</evidence>
<comment type="pathway">
    <text evidence="2 16">Protein modification; protein ubiquitination.</text>
</comment>
<dbReference type="SMART" id="SM00320">
    <property type="entry name" value="WD40"/>
    <property type="match status" value="3"/>
</dbReference>
<dbReference type="PANTHER" id="PTHR43995:SF1">
    <property type="entry name" value="PRE-MRNA-PROCESSING FACTOR 19"/>
    <property type="match status" value="1"/>
</dbReference>
<evidence type="ECO:0000256" key="15">
    <source>
        <dbReference type="PROSITE-ProRule" id="PRU00221"/>
    </source>
</evidence>
<dbReference type="SMART" id="SM00504">
    <property type="entry name" value="Ubox"/>
    <property type="match status" value="1"/>
</dbReference>
<gene>
    <name evidence="19" type="ORF">AOQ84DRAFT_389213</name>
</gene>
<feature type="domain" description="U-box" evidence="18">
    <location>
        <begin position="1"/>
        <end position="70"/>
    </location>
</feature>
<keyword evidence="7 16" id="KW-0747">Spliceosome</keyword>
<feature type="repeat" description="WD" evidence="15">
    <location>
        <begin position="320"/>
        <end position="357"/>
    </location>
</feature>
<dbReference type="InterPro" id="IPR013083">
    <property type="entry name" value="Znf_RING/FYVE/PHD"/>
</dbReference>
<dbReference type="InterPro" id="IPR038959">
    <property type="entry name" value="Prp19"/>
</dbReference>
<dbReference type="PROSITE" id="PS51698">
    <property type="entry name" value="U_BOX"/>
    <property type="match status" value="1"/>
</dbReference>
<accession>A0A8E2JSU6</accession>
<dbReference type="SUPFAM" id="SSF57850">
    <property type="entry name" value="RING/U-box"/>
    <property type="match status" value="1"/>
</dbReference>
<keyword evidence="20" id="KW-1185">Reference proteome</keyword>
<evidence type="ECO:0000256" key="7">
    <source>
        <dbReference type="ARBA" id="ARBA00022728"/>
    </source>
</evidence>
<keyword evidence="9 16" id="KW-0227">DNA damage</keyword>
<feature type="repeat" description="WD" evidence="15">
    <location>
        <begin position="275"/>
        <end position="316"/>
    </location>
</feature>
<sequence>MLCAISGEAPQVPVASRKSGNVFEKRLIEAHIAEHHTDPVTGEDLSVDDLIELKSARIVRPRPPTLTSIPSLLHAFQTEWDAIALETFTLKQQLAQTRQELSTALYQNDAATRVIARLTRERDEARDALSNVTISAGGATSNGDAMQVDSQELPEALATKVDETQAKLSSTRRKRPVPENWATAETIQAFESTQSIDPLYPGSSLVSLDESGDLALFGGADGVAGIYSISKKETIHALECGSAVIATSWWDSRQVVATSAGAVKVFEDGAEICQLGSHAGAATSLAMHPSGQILASTGVDKSFIFYDLSNKKVASHIYTESEITCSGFHPDGHLFAVGGKDGQIRLFDVKSGASMASFDAGDPPQSISFSENGTWFASIVRGQTSVAIWDLRKMATIKVLEIGSQVESVHWDYTGQFAAIAGPGCVSVQQYSKSTKSWSEPFRKAIPAKDVQWGSEASSLVVLTPEGGIDILSS</sequence>
<dbReference type="FunFam" id="3.30.40.10:FF:000027">
    <property type="entry name" value="Pre-mRNA-processing factor 19, putative"/>
    <property type="match status" value="1"/>
</dbReference>
<dbReference type="InterPro" id="IPR013915">
    <property type="entry name" value="Prp19_cc"/>
</dbReference>
<dbReference type="InterPro" id="IPR024977">
    <property type="entry name" value="Apc4-like_WD40_dom"/>
</dbReference>
<keyword evidence="11" id="KW-0413">Isomerase</keyword>
<comment type="catalytic activity">
    <reaction evidence="16">
        <text>S-ubiquitinyl-[E2 ubiquitin-conjugating enzyme]-L-cysteine + [acceptor protein]-L-lysine = [E2 ubiquitin-conjugating enzyme]-L-cysteine + N(6)-ubiquitinyl-[acceptor protein]-L-lysine.</text>
        <dbReference type="EC" id="2.3.2.27"/>
    </reaction>
</comment>